<protein>
    <submittedName>
        <fullName evidence="3">Class I SAM-dependent methyltransferase</fullName>
    </submittedName>
</protein>
<proteinExistence type="predicted"/>
<dbReference type="GO" id="GO:0032259">
    <property type="term" value="P:methylation"/>
    <property type="evidence" value="ECO:0007669"/>
    <property type="project" value="UniProtKB-KW"/>
</dbReference>
<gene>
    <name evidence="3" type="ORF">HLV38_03060</name>
</gene>
<organism evidence="3 4">
    <name type="scientific">Berryella wangjianweii</name>
    <dbReference type="NCBI Taxonomy" id="2734634"/>
    <lineage>
        <taxon>Bacteria</taxon>
        <taxon>Bacillati</taxon>
        <taxon>Actinomycetota</taxon>
        <taxon>Coriobacteriia</taxon>
        <taxon>Eggerthellales</taxon>
        <taxon>Eggerthellaceae</taxon>
        <taxon>Berryella</taxon>
    </lineage>
</organism>
<dbReference type="InterPro" id="IPR029063">
    <property type="entry name" value="SAM-dependent_MTases_sf"/>
</dbReference>
<dbReference type="CDD" id="cd02440">
    <property type="entry name" value="AdoMet_MTases"/>
    <property type="match status" value="1"/>
</dbReference>
<evidence type="ECO:0000256" key="1">
    <source>
        <dbReference type="SAM" id="MobiDB-lite"/>
    </source>
</evidence>
<evidence type="ECO:0000313" key="3">
    <source>
        <dbReference type="EMBL" id="QKF07217.1"/>
    </source>
</evidence>
<keyword evidence="4" id="KW-1185">Reference proteome</keyword>
<dbReference type="GO" id="GO:0008168">
    <property type="term" value="F:methyltransferase activity"/>
    <property type="evidence" value="ECO:0007669"/>
    <property type="project" value="UniProtKB-KW"/>
</dbReference>
<feature type="region of interest" description="Disordered" evidence="1">
    <location>
        <begin position="275"/>
        <end position="312"/>
    </location>
</feature>
<feature type="domain" description="Methyltransferase" evidence="2">
    <location>
        <begin position="67"/>
        <end position="162"/>
    </location>
</feature>
<dbReference type="InterPro" id="IPR041698">
    <property type="entry name" value="Methyltransf_25"/>
</dbReference>
<reference evidence="4" key="1">
    <citation type="submission" date="2020-05" db="EMBL/GenBank/DDBJ databases">
        <title>Novel species in genus Nocardioides.</title>
        <authorList>
            <person name="Zhang G."/>
        </authorList>
    </citation>
    <scope>NUCLEOTIDE SEQUENCE [LARGE SCALE GENOMIC DNA]</scope>
    <source>
        <strain evidence="4">zg-1050</strain>
    </source>
</reference>
<dbReference type="Pfam" id="PF13649">
    <property type="entry name" value="Methyltransf_25"/>
    <property type="match status" value="1"/>
</dbReference>
<accession>A0A6M8J0W7</accession>
<dbReference type="AlphaFoldDB" id="A0A6M8J0W7"/>
<name>A0A6M8J0W7_9ACTN</name>
<dbReference type="RefSeq" id="WP_173164196.1">
    <property type="nucleotide sequence ID" value="NZ_CP053716.1"/>
</dbReference>
<sequence length="332" mass="36707">MTEPLKPLLTTTDWNSEWKRLQVLRNGPADADAWDRRAPTFPTAHGSQSGYAERFLQLAGIRSHESVMDMGCGTGVLSVPLAEAGHPVIAADFSSGMLNILMEQVAALGGSERDPSDPDVRVIKMSWEDDWEHFGVRRHCVDVALASRSIATSDLEAALMKLDAVARRRVCITLACAGSPRVDYQMLRDLGIPTRPSRDFLYAFNILAANGILPEVAYIPSSRYDSFDSVDEARAFFREMVEQTAAEYATDAQVTEALSRLDDWIERNIVACDSASTPPEESADAPGSAHEQKTHRPSGDSLPARESARAPKLLRTRNKRTMTWAFLAWNKQ</sequence>
<dbReference type="SUPFAM" id="SSF53335">
    <property type="entry name" value="S-adenosyl-L-methionine-dependent methyltransferases"/>
    <property type="match status" value="1"/>
</dbReference>
<dbReference type="KEGG" id="bwa:HLV38_03060"/>
<evidence type="ECO:0000313" key="4">
    <source>
        <dbReference type="Proteomes" id="UP000503297"/>
    </source>
</evidence>
<dbReference type="Proteomes" id="UP000503297">
    <property type="component" value="Chromosome"/>
</dbReference>
<evidence type="ECO:0000259" key="2">
    <source>
        <dbReference type="Pfam" id="PF13649"/>
    </source>
</evidence>
<dbReference type="EMBL" id="CP053716">
    <property type="protein sequence ID" value="QKF07217.1"/>
    <property type="molecule type" value="Genomic_DNA"/>
</dbReference>
<keyword evidence="3" id="KW-0808">Transferase</keyword>
<dbReference type="Gene3D" id="3.40.50.150">
    <property type="entry name" value="Vaccinia Virus protein VP39"/>
    <property type="match status" value="1"/>
</dbReference>
<keyword evidence="3" id="KW-0489">Methyltransferase</keyword>